<keyword evidence="3" id="KW-0805">Transcription regulation</keyword>
<dbReference type="PANTHER" id="PTHR47660:SF2">
    <property type="entry name" value="TRANSCRIPTION FACTOR WITH C2H2 AND ZN(2)-CYS(6) DNA BINDING DOMAIN (EUROFUNG)"/>
    <property type="match status" value="1"/>
</dbReference>
<dbReference type="InterPro" id="IPR007219">
    <property type="entry name" value="XnlR_reg_dom"/>
</dbReference>
<evidence type="ECO:0000259" key="6">
    <source>
        <dbReference type="Pfam" id="PF04082"/>
    </source>
</evidence>
<dbReference type="PANTHER" id="PTHR47660">
    <property type="entry name" value="TRANSCRIPTION FACTOR WITH C2H2 AND ZN(2)-CYS(6) DNA BINDING DOMAIN (EUROFUNG)-RELATED-RELATED"/>
    <property type="match status" value="1"/>
</dbReference>
<dbReference type="Proteomes" id="UP000536711">
    <property type="component" value="Unassembled WGS sequence"/>
</dbReference>
<organism evidence="7 8">
    <name type="scientific">Fusarium acutatum</name>
    <dbReference type="NCBI Taxonomy" id="78861"/>
    <lineage>
        <taxon>Eukaryota</taxon>
        <taxon>Fungi</taxon>
        <taxon>Dikarya</taxon>
        <taxon>Ascomycota</taxon>
        <taxon>Pezizomycotina</taxon>
        <taxon>Sordariomycetes</taxon>
        <taxon>Hypocreomycetidae</taxon>
        <taxon>Hypocreales</taxon>
        <taxon>Nectriaceae</taxon>
        <taxon>Fusarium</taxon>
        <taxon>Fusarium fujikuroi species complex</taxon>
    </lineage>
</organism>
<proteinExistence type="predicted"/>
<evidence type="ECO:0000256" key="4">
    <source>
        <dbReference type="ARBA" id="ARBA00023163"/>
    </source>
</evidence>
<dbReference type="GO" id="GO:0006351">
    <property type="term" value="P:DNA-templated transcription"/>
    <property type="evidence" value="ECO:0007669"/>
    <property type="project" value="InterPro"/>
</dbReference>
<evidence type="ECO:0000256" key="1">
    <source>
        <dbReference type="ARBA" id="ARBA00022723"/>
    </source>
</evidence>
<evidence type="ECO:0000256" key="3">
    <source>
        <dbReference type="ARBA" id="ARBA00023015"/>
    </source>
</evidence>
<dbReference type="Pfam" id="PF04082">
    <property type="entry name" value="Fungal_trans"/>
    <property type="match status" value="1"/>
</dbReference>
<dbReference type="GO" id="GO:0008270">
    <property type="term" value="F:zinc ion binding"/>
    <property type="evidence" value="ECO:0007669"/>
    <property type="project" value="InterPro"/>
</dbReference>
<keyword evidence="5" id="KW-0539">Nucleus</keyword>
<dbReference type="EMBL" id="JAADJF010000650">
    <property type="protein sequence ID" value="KAF4414952.1"/>
    <property type="molecule type" value="Genomic_DNA"/>
</dbReference>
<dbReference type="OrthoDB" id="40579at2759"/>
<sequence>MKISHFSIHSFPPAELLSDLVRFFFIQESSSLAPSIHPGTFSCYHARPELLLGIIAAGAVIVPERRIQVTGLVMHEILRRAMGQLYENDNSTTRDLQALQAYLRALEVGAWSGLKRKTEIACSFMQPGYTMLFQAGAFSSPPDQEYSGGLAQEPGELDAVWKAWAMNESLKRLAIRAFIHDSQVSMAYFQAPTISYAELNMAVPYPHSVWFAEDSKEWRQEFLCCTSGSRCLLLTEVLADVTVLETCRGQADLQLCCFAAIHALANQVWDLQQQFTLLLSAPEAKRRRMDSWCMSRQRDLYQDLMTIRMYCERHAAHHEIRLLLEYVMMALHAPMAHIQRFAGKEGENEARRVAPIVSEWRQSSNALVTIWHAGQVLRRARQFPPTTLQNFYAVETYHAALVLWTYSILGNRSPTETETVISDGIGRNGSTDSSSMTLVMLDGEETDDSRAFCTLGHGTPGLNHAVHRGVTETFCTLADPALTMRLAADILRSNLLSTDHAPPLLVCNLIGLMEDLGTSSVCLSAVGGLTG</sequence>
<reference evidence="7 8" key="1">
    <citation type="submission" date="2020-01" db="EMBL/GenBank/DDBJ databases">
        <title>Identification and distribution of gene clusters putatively required for synthesis of sphingolipid metabolism inhibitors in phylogenetically diverse species of the filamentous fungus Fusarium.</title>
        <authorList>
            <person name="Kim H.-S."/>
            <person name="Busman M."/>
            <person name="Brown D.W."/>
            <person name="Divon H."/>
            <person name="Uhlig S."/>
            <person name="Proctor R.H."/>
        </authorList>
    </citation>
    <scope>NUCLEOTIDE SEQUENCE [LARGE SCALE GENOMIC DNA]</scope>
    <source>
        <strain evidence="7 8">NRRL 13308</strain>
    </source>
</reference>
<protein>
    <recommendedName>
        <fullName evidence="6">Xylanolytic transcriptional activator regulatory domain-containing protein</fullName>
    </recommendedName>
</protein>
<keyword evidence="1" id="KW-0479">Metal-binding</keyword>
<dbReference type="CDD" id="cd12148">
    <property type="entry name" value="fungal_TF_MHR"/>
    <property type="match status" value="1"/>
</dbReference>
<comment type="caution">
    <text evidence="7">The sequence shown here is derived from an EMBL/GenBank/DDBJ whole genome shotgun (WGS) entry which is preliminary data.</text>
</comment>
<evidence type="ECO:0000256" key="5">
    <source>
        <dbReference type="ARBA" id="ARBA00023242"/>
    </source>
</evidence>
<accession>A0A8H4JCG3</accession>
<evidence type="ECO:0000256" key="2">
    <source>
        <dbReference type="ARBA" id="ARBA00022833"/>
    </source>
</evidence>
<feature type="domain" description="Xylanolytic transcriptional activator regulatory" evidence="6">
    <location>
        <begin position="25"/>
        <end position="228"/>
    </location>
</feature>
<dbReference type="AlphaFoldDB" id="A0A8H4JCG3"/>
<keyword evidence="4" id="KW-0804">Transcription</keyword>
<keyword evidence="2" id="KW-0862">Zinc</keyword>
<dbReference type="GO" id="GO:0003677">
    <property type="term" value="F:DNA binding"/>
    <property type="evidence" value="ECO:0007669"/>
    <property type="project" value="InterPro"/>
</dbReference>
<evidence type="ECO:0000313" key="8">
    <source>
        <dbReference type="Proteomes" id="UP000536711"/>
    </source>
</evidence>
<keyword evidence="8" id="KW-1185">Reference proteome</keyword>
<gene>
    <name evidence="7" type="ORF">FACUT_13830</name>
</gene>
<name>A0A8H4JCG3_9HYPO</name>
<evidence type="ECO:0000313" key="7">
    <source>
        <dbReference type="EMBL" id="KAF4414952.1"/>
    </source>
</evidence>